<dbReference type="FunFam" id="3.40.50.2000:FF:000009">
    <property type="entry name" value="Sterol 3-beta-glucosyltransferase UGT80A2"/>
    <property type="match status" value="1"/>
</dbReference>
<reference evidence="4 5" key="1">
    <citation type="submission" date="2017-03" db="EMBL/GenBank/DDBJ databases">
        <title>Draft genome sequence of Streptomyces scabrisporus NF3, endophyte isolated from Amphipterygium adstringens.</title>
        <authorList>
            <person name="Vazquez M."/>
            <person name="Ceapa C.D."/>
            <person name="Rodriguez Luna D."/>
            <person name="Sanchez Esquivel S."/>
        </authorList>
    </citation>
    <scope>NUCLEOTIDE SEQUENCE [LARGE SCALE GENOMIC DNA]</scope>
    <source>
        <strain evidence="4 5">NF3</strain>
    </source>
</reference>
<evidence type="ECO:0000313" key="5">
    <source>
        <dbReference type="Proteomes" id="UP000190037"/>
    </source>
</evidence>
<sequence>MTSGSQGDVAPFTGLGAGLLAAGHKVTLVTHGRFEPLVADTGMRFHALPIDPQEQMHSEQGRALHRSNTGAGKLVRVLALARSLACEMADGLVEAAQGQDVIVASASLAPAACTIALGLGVPCAGAYLQPLHPTREFAPAMVSEHSLGQVGNRLAAHAVDIALDRVYTDVTRDLRKRLGLPAAGPTTARRARERRGWSVVYGYSPIVVPRPADWRPGLDPVGYWWPYDSRELTAPVEDFLRAGPPPVFVGLGSATVPDPERVSEQVVRALRAAGLRGIVQRGWADLGAVGDDMLTVDDIPHHLLFPRVAAVVHHAGAGTAAAGLRAGVPSVPVPIQLDGAFWSDRLVRLGVAPRAVPLRRLAADTLRAALVEATGHPRYRDRAGAIAARLAVEDSVGPVDALLGRLAGGGGRSRRG</sequence>
<gene>
    <name evidence="4" type="ORF">B4N89_37785</name>
</gene>
<evidence type="ECO:0000256" key="1">
    <source>
        <dbReference type="ARBA" id="ARBA00022679"/>
    </source>
</evidence>
<evidence type="ECO:0000259" key="2">
    <source>
        <dbReference type="Pfam" id="PF03033"/>
    </source>
</evidence>
<dbReference type="InterPro" id="IPR004276">
    <property type="entry name" value="GlycoTrans_28_N"/>
</dbReference>
<keyword evidence="5" id="KW-1185">Reference proteome</keyword>
<feature type="domain" description="Glycosyltransferase family 28 N-terminal" evidence="2">
    <location>
        <begin position="1"/>
        <end position="61"/>
    </location>
</feature>
<proteinExistence type="predicted"/>
<name>A0A1T3NMU5_9ACTN</name>
<dbReference type="AlphaFoldDB" id="A0A1T3NMU5"/>
<dbReference type="PANTHER" id="PTHR48050:SF13">
    <property type="entry name" value="STEROL 3-BETA-GLUCOSYLTRANSFERASE UGT80A2"/>
    <property type="match status" value="1"/>
</dbReference>
<dbReference type="Proteomes" id="UP000190037">
    <property type="component" value="Unassembled WGS sequence"/>
</dbReference>
<dbReference type="InterPro" id="IPR002213">
    <property type="entry name" value="UDP_glucos_trans"/>
</dbReference>
<dbReference type="OrthoDB" id="3253247at2"/>
<dbReference type="GO" id="GO:0008194">
    <property type="term" value="F:UDP-glycosyltransferase activity"/>
    <property type="evidence" value="ECO:0007669"/>
    <property type="project" value="InterPro"/>
</dbReference>
<keyword evidence="1 4" id="KW-0808">Transferase</keyword>
<dbReference type="Gene3D" id="3.40.50.2000">
    <property type="entry name" value="Glycogen Phosphorylase B"/>
    <property type="match status" value="2"/>
</dbReference>
<dbReference type="STRING" id="159449.B4N89_37785"/>
<dbReference type="GO" id="GO:0005975">
    <property type="term" value="P:carbohydrate metabolic process"/>
    <property type="evidence" value="ECO:0007669"/>
    <property type="project" value="InterPro"/>
</dbReference>
<dbReference type="GO" id="GO:0016758">
    <property type="term" value="F:hexosyltransferase activity"/>
    <property type="evidence" value="ECO:0007669"/>
    <property type="project" value="InterPro"/>
</dbReference>
<protein>
    <submittedName>
        <fullName evidence="4">UDP-glucose--sterol glucosyltransferase</fullName>
    </submittedName>
</protein>
<accession>A0A1T3NMU5</accession>
<dbReference type="PANTHER" id="PTHR48050">
    <property type="entry name" value="STEROL 3-BETA-GLUCOSYLTRANSFERASE"/>
    <property type="match status" value="1"/>
</dbReference>
<dbReference type="CDD" id="cd03784">
    <property type="entry name" value="GT1_Gtf-like"/>
    <property type="match status" value="1"/>
</dbReference>
<dbReference type="InterPro" id="IPR010610">
    <property type="entry name" value="EryCIII-like_C"/>
</dbReference>
<dbReference type="Pfam" id="PF06722">
    <property type="entry name" value="EryCIII-like_C"/>
    <property type="match status" value="1"/>
</dbReference>
<evidence type="ECO:0000259" key="3">
    <source>
        <dbReference type="Pfam" id="PF06722"/>
    </source>
</evidence>
<organism evidence="4 5">
    <name type="scientific">Embleya scabrispora</name>
    <dbReference type="NCBI Taxonomy" id="159449"/>
    <lineage>
        <taxon>Bacteria</taxon>
        <taxon>Bacillati</taxon>
        <taxon>Actinomycetota</taxon>
        <taxon>Actinomycetes</taxon>
        <taxon>Kitasatosporales</taxon>
        <taxon>Streptomycetaceae</taxon>
        <taxon>Embleya</taxon>
    </lineage>
</organism>
<comment type="caution">
    <text evidence="4">The sequence shown here is derived from an EMBL/GenBank/DDBJ whole genome shotgun (WGS) entry which is preliminary data.</text>
</comment>
<dbReference type="GO" id="GO:0033072">
    <property type="term" value="P:vancomycin biosynthetic process"/>
    <property type="evidence" value="ECO:0007669"/>
    <property type="project" value="UniProtKB-ARBA"/>
</dbReference>
<dbReference type="EMBL" id="MWQN01000003">
    <property type="protein sequence ID" value="OPC77981.1"/>
    <property type="molecule type" value="Genomic_DNA"/>
</dbReference>
<dbReference type="InterPro" id="IPR050426">
    <property type="entry name" value="Glycosyltransferase_28"/>
</dbReference>
<dbReference type="SUPFAM" id="SSF53756">
    <property type="entry name" value="UDP-Glycosyltransferase/glycogen phosphorylase"/>
    <property type="match status" value="1"/>
</dbReference>
<evidence type="ECO:0000313" key="4">
    <source>
        <dbReference type="EMBL" id="OPC77981.1"/>
    </source>
</evidence>
<feature type="domain" description="Erythromycin biosynthesis protein CIII-like C-terminal" evidence="3">
    <location>
        <begin position="283"/>
        <end position="391"/>
    </location>
</feature>
<dbReference type="Pfam" id="PF03033">
    <property type="entry name" value="Glyco_transf_28"/>
    <property type="match status" value="1"/>
</dbReference>